<dbReference type="PATRIC" id="fig|768679.9.peg.1651"/>
<dbReference type="eggNOG" id="arCOG05665">
    <property type="taxonomic scope" value="Archaea"/>
</dbReference>
<evidence type="ECO:0000313" key="2">
    <source>
        <dbReference type="Proteomes" id="UP000002654"/>
    </source>
</evidence>
<organism evidence="1 2">
    <name type="scientific">Thermoproteus tenax (strain ATCC 35583 / DSM 2078 / JCM 9277 / NBRC 100435 / Kra 1)</name>
    <dbReference type="NCBI Taxonomy" id="768679"/>
    <lineage>
        <taxon>Archaea</taxon>
        <taxon>Thermoproteota</taxon>
        <taxon>Thermoprotei</taxon>
        <taxon>Thermoproteales</taxon>
        <taxon>Thermoproteaceae</taxon>
        <taxon>Thermoproteus</taxon>
    </lineage>
</organism>
<gene>
    <name evidence="1" type="ordered locus">TTX_1630</name>
</gene>
<protein>
    <submittedName>
        <fullName evidence="1">Uncharacterized protein</fullName>
    </submittedName>
</protein>
<name>G4RL09_THETK</name>
<dbReference type="AlphaFoldDB" id="G4RL09"/>
<dbReference type="RefSeq" id="WP_014127508.1">
    <property type="nucleotide sequence ID" value="NC_016070.1"/>
</dbReference>
<dbReference type="KEGG" id="ttn:TTX_1630"/>
<accession>G4RL09</accession>
<dbReference type="Proteomes" id="UP000002654">
    <property type="component" value="Chromosome"/>
</dbReference>
<dbReference type="GeneID" id="11262512"/>
<dbReference type="EMBL" id="FN869859">
    <property type="protein sequence ID" value="CCC82254.1"/>
    <property type="molecule type" value="Genomic_DNA"/>
</dbReference>
<dbReference type="HOGENOM" id="CLU_2103649_0_0_2"/>
<sequence>MEIELIIVKYGKYLGGINIERILESLKDNTAAVAVGRLLGIEGLPQELDEGVECDRAKSLMYYYDVELKDLRGLYRELIARGVSPADLGTLRRRISEVKRLKRFYTEIAKRCLND</sequence>
<keyword evidence="2" id="KW-1185">Reference proteome</keyword>
<proteinExistence type="predicted"/>
<dbReference type="PaxDb" id="768679-TTX_1630"/>
<evidence type="ECO:0000313" key="1">
    <source>
        <dbReference type="EMBL" id="CCC82254.1"/>
    </source>
</evidence>
<dbReference type="STRING" id="768679.TTX_1630"/>
<reference evidence="1 2" key="1">
    <citation type="journal article" date="2011" name="PLoS ONE">
        <title>The complete genome sequence of Thermoproteus tenax: a physiologically versatile member of the Crenarchaeota.</title>
        <authorList>
            <person name="Siebers B."/>
            <person name="Zaparty M."/>
            <person name="Raddatz G."/>
            <person name="Tjaden B."/>
            <person name="Albers S.V."/>
            <person name="Bell S.D."/>
            <person name="Blombach F."/>
            <person name="Kletzin A."/>
            <person name="Kyrpides N."/>
            <person name="Lanz C."/>
            <person name="Plagens A."/>
            <person name="Rampp M."/>
            <person name="Rosinus A."/>
            <person name="von Jan M."/>
            <person name="Makarova K.S."/>
            <person name="Klenk H.P."/>
            <person name="Schuster S.C."/>
            <person name="Hensel R."/>
        </authorList>
    </citation>
    <scope>NUCLEOTIDE SEQUENCE [LARGE SCALE GENOMIC DNA]</scope>
    <source>
        <strain evidence="2">ATCC 35583 / DSM 2078 / JCM 9277 / NBRC 100435 / Kra 1</strain>
    </source>
</reference>
<dbReference type="OrthoDB" id="28762at2157"/>